<name>A0A926E902_9FIRM</name>
<dbReference type="AlphaFoldDB" id="A0A926E902"/>
<protein>
    <submittedName>
        <fullName evidence="1">Uncharacterized protein</fullName>
    </submittedName>
</protein>
<keyword evidence="2" id="KW-1185">Reference proteome</keyword>
<proteinExistence type="predicted"/>
<gene>
    <name evidence="1" type="ORF">H8692_01720</name>
</gene>
<reference evidence="1" key="1">
    <citation type="submission" date="2020-08" db="EMBL/GenBank/DDBJ databases">
        <title>Genome public.</title>
        <authorList>
            <person name="Liu C."/>
            <person name="Sun Q."/>
        </authorList>
    </citation>
    <scope>NUCLEOTIDE SEQUENCE</scope>
    <source>
        <strain evidence="1">NSJ-24</strain>
    </source>
</reference>
<evidence type="ECO:0000313" key="2">
    <source>
        <dbReference type="Proteomes" id="UP000610862"/>
    </source>
</evidence>
<sequence>MKEVKKSVKRLKSKKTVIEEEGKTLVKNHVTEITVSESELGDLVPKKMFLFRPRIVSTRFCYVPCRKVVLQYSVSYFSARRTDKGRLTFIVDDKKGTGVIEDNIKLKIIRKSIEGDLIEEEFFSDEQAVKKAVVDARWKVLLSKYKKPPELEVISSEKFYRPYYEVLYSFGGKEKKAWIPADRYGTYFVYN</sequence>
<comment type="caution">
    <text evidence="1">The sequence shown here is derived from an EMBL/GenBank/DDBJ whole genome shotgun (WGS) entry which is preliminary data.</text>
</comment>
<dbReference type="EMBL" id="JACRTA010000001">
    <property type="protein sequence ID" value="MBC8567477.1"/>
    <property type="molecule type" value="Genomic_DNA"/>
</dbReference>
<dbReference type="RefSeq" id="WP_177269528.1">
    <property type="nucleotide sequence ID" value="NZ_JACRTA010000001.1"/>
</dbReference>
<dbReference type="Proteomes" id="UP000610862">
    <property type="component" value="Unassembled WGS sequence"/>
</dbReference>
<evidence type="ECO:0000313" key="1">
    <source>
        <dbReference type="EMBL" id="MBC8567477.1"/>
    </source>
</evidence>
<organism evidence="1 2">
    <name type="scientific">Lentihominibacter hominis</name>
    <dbReference type="NCBI Taxonomy" id="2763645"/>
    <lineage>
        <taxon>Bacteria</taxon>
        <taxon>Bacillati</taxon>
        <taxon>Bacillota</taxon>
        <taxon>Clostridia</taxon>
        <taxon>Peptostreptococcales</taxon>
        <taxon>Anaerovoracaceae</taxon>
        <taxon>Lentihominibacter</taxon>
    </lineage>
</organism>
<accession>A0A926E902</accession>